<organism evidence="8 9">
    <name type="scientific">Anaerotruncus colihominis</name>
    <dbReference type="NCBI Taxonomy" id="169435"/>
    <lineage>
        <taxon>Bacteria</taxon>
        <taxon>Bacillati</taxon>
        <taxon>Bacillota</taxon>
        <taxon>Clostridia</taxon>
        <taxon>Eubacteriales</taxon>
        <taxon>Oscillospiraceae</taxon>
        <taxon>Anaerotruncus</taxon>
    </lineage>
</organism>
<gene>
    <name evidence="8" type="ORF">D0435_10715</name>
</gene>
<dbReference type="SMART" id="SM00729">
    <property type="entry name" value="Elp3"/>
    <property type="match status" value="1"/>
</dbReference>
<dbReference type="SFLD" id="SFLDG01091">
    <property type="entry name" value="uncharacterized_CHP01210-like"/>
    <property type="match status" value="1"/>
</dbReference>
<dbReference type="Proteomes" id="UP000446866">
    <property type="component" value="Unassembled WGS sequence"/>
</dbReference>
<evidence type="ECO:0000256" key="4">
    <source>
        <dbReference type="ARBA" id="ARBA00022723"/>
    </source>
</evidence>
<reference evidence="8 9" key="1">
    <citation type="submission" date="2018-08" db="EMBL/GenBank/DDBJ databases">
        <title>Murine metabolic-syndrome-specific gut microbial biobank.</title>
        <authorList>
            <person name="Liu C."/>
        </authorList>
    </citation>
    <scope>NUCLEOTIDE SEQUENCE [LARGE SCALE GENOMIC DNA]</scope>
    <source>
        <strain evidence="8 9">28</strain>
    </source>
</reference>
<dbReference type="NCBIfam" id="TIGR01212">
    <property type="entry name" value="TIGR01212 family radical SAM protein"/>
    <property type="match status" value="1"/>
</dbReference>
<accession>A0A845QL15</accession>
<dbReference type="Gene3D" id="3.80.30.20">
    <property type="entry name" value="tm_1862 like domain"/>
    <property type="match status" value="1"/>
</dbReference>
<feature type="domain" description="Radical SAM core" evidence="7">
    <location>
        <begin position="15"/>
        <end position="247"/>
    </location>
</feature>
<keyword evidence="6" id="KW-0411">Iron-sulfur</keyword>
<comment type="caution">
    <text evidence="8">The sequence shown here is derived from an EMBL/GenBank/DDBJ whole genome shotgun (WGS) entry which is preliminary data.</text>
</comment>
<dbReference type="Pfam" id="PF16199">
    <property type="entry name" value="Radical_SAM_C"/>
    <property type="match status" value="1"/>
</dbReference>
<dbReference type="CDD" id="cd01335">
    <property type="entry name" value="Radical_SAM"/>
    <property type="match status" value="1"/>
</dbReference>
<name>A0A845QL15_9FIRM</name>
<sequence length="293" mass="32844">MQPSINMVSKYLKSYFREKTVKLSIDGGFTCPNRDGTKGSGGCIFCSADGGGDFASTIEEQITLLSDKWPSAKYLAYFQNHTNTYAPVDVLRDKFYEALNHPLISGIVIATRPDCIDTEVLDLLSEINENHFLWVELGLQTIHEKTAVLINRCYDLSIYDETISKLNARGIKTVVHLILGLPGESQHDMERSVRYVCQSGIWGIKLHMLNVVKGSSMALSHPDYCSFDSIEEYVNLVCDLIEIIPPEITIHRLSADAPRKILISPSWSYQKRTILNSIHAELARRGSTQGCKL</sequence>
<dbReference type="SUPFAM" id="SSF102114">
    <property type="entry name" value="Radical SAM enzymes"/>
    <property type="match status" value="1"/>
</dbReference>
<dbReference type="InterPro" id="IPR023404">
    <property type="entry name" value="rSAM_horseshoe"/>
</dbReference>
<keyword evidence="5" id="KW-0408">Iron</keyword>
<proteinExistence type="predicted"/>
<dbReference type="SFLD" id="SFLDG01086">
    <property type="entry name" value="elongater_protein-like"/>
    <property type="match status" value="1"/>
</dbReference>
<evidence type="ECO:0000259" key="7">
    <source>
        <dbReference type="PROSITE" id="PS51918"/>
    </source>
</evidence>
<keyword evidence="9" id="KW-1185">Reference proteome</keyword>
<dbReference type="RefSeq" id="WP_160202410.1">
    <property type="nucleotide sequence ID" value="NZ_QXWK01000019.1"/>
</dbReference>
<dbReference type="InterPro" id="IPR032432">
    <property type="entry name" value="Radical_SAM_C"/>
</dbReference>
<dbReference type="AlphaFoldDB" id="A0A845QL15"/>
<dbReference type="InterPro" id="IPR007197">
    <property type="entry name" value="rSAM"/>
</dbReference>
<evidence type="ECO:0000256" key="5">
    <source>
        <dbReference type="ARBA" id="ARBA00023004"/>
    </source>
</evidence>
<dbReference type="GO" id="GO:0051539">
    <property type="term" value="F:4 iron, 4 sulfur cluster binding"/>
    <property type="evidence" value="ECO:0007669"/>
    <property type="project" value="UniProtKB-KW"/>
</dbReference>
<dbReference type="GO" id="GO:0003824">
    <property type="term" value="F:catalytic activity"/>
    <property type="evidence" value="ECO:0007669"/>
    <property type="project" value="InterPro"/>
</dbReference>
<dbReference type="InterPro" id="IPR058240">
    <property type="entry name" value="rSAM_sf"/>
</dbReference>
<keyword evidence="4" id="KW-0479">Metal-binding</keyword>
<evidence type="ECO:0000256" key="1">
    <source>
        <dbReference type="ARBA" id="ARBA00001966"/>
    </source>
</evidence>
<dbReference type="GO" id="GO:0046872">
    <property type="term" value="F:metal ion binding"/>
    <property type="evidence" value="ECO:0007669"/>
    <property type="project" value="UniProtKB-KW"/>
</dbReference>
<evidence type="ECO:0000313" key="9">
    <source>
        <dbReference type="Proteomes" id="UP000446866"/>
    </source>
</evidence>
<evidence type="ECO:0000256" key="6">
    <source>
        <dbReference type="ARBA" id="ARBA00023014"/>
    </source>
</evidence>
<keyword evidence="2" id="KW-0004">4Fe-4S</keyword>
<dbReference type="InterPro" id="IPR005911">
    <property type="entry name" value="YhcC-like"/>
</dbReference>
<dbReference type="PANTHER" id="PTHR11135">
    <property type="entry name" value="HISTONE ACETYLTRANSFERASE-RELATED"/>
    <property type="match status" value="1"/>
</dbReference>
<dbReference type="SFLD" id="SFLDS00029">
    <property type="entry name" value="Radical_SAM"/>
    <property type="match status" value="1"/>
</dbReference>
<dbReference type="PROSITE" id="PS51918">
    <property type="entry name" value="RADICAL_SAM"/>
    <property type="match status" value="1"/>
</dbReference>
<keyword evidence="3" id="KW-0949">S-adenosyl-L-methionine</keyword>
<evidence type="ECO:0000313" key="8">
    <source>
        <dbReference type="EMBL" id="NBH62124.1"/>
    </source>
</evidence>
<dbReference type="InterPro" id="IPR006638">
    <property type="entry name" value="Elp3/MiaA/NifB-like_rSAM"/>
</dbReference>
<evidence type="ECO:0000256" key="2">
    <source>
        <dbReference type="ARBA" id="ARBA00022485"/>
    </source>
</evidence>
<dbReference type="Pfam" id="PF04055">
    <property type="entry name" value="Radical_SAM"/>
    <property type="match status" value="1"/>
</dbReference>
<dbReference type="PANTHER" id="PTHR11135:SF1">
    <property type="entry name" value="PROTEIN YHCC"/>
    <property type="match status" value="1"/>
</dbReference>
<comment type="cofactor">
    <cofactor evidence="1">
        <name>[4Fe-4S] cluster</name>
        <dbReference type="ChEBI" id="CHEBI:49883"/>
    </cofactor>
</comment>
<dbReference type="InterPro" id="IPR039661">
    <property type="entry name" value="ELP3"/>
</dbReference>
<protein>
    <submittedName>
        <fullName evidence="8">TIGR01212 family radical SAM protein</fullName>
    </submittedName>
</protein>
<evidence type="ECO:0000256" key="3">
    <source>
        <dbReference type="ARBA" id="ARBA00022691"/>
    </source>
</evidence>
<dbReference type="EMBL" id="QXWK01000019">
    <property type="protein sequence ID" value="NBH62124.1"/>
    <property type="molecule type" value="Genomic_DNA"/>
</dbReference>